<dbReference type="AlphaFoldDB" id="A0A6C0AGT6"/>
<protein>
    <recommendedName>
        <fullName evidence="3">SDR family NAD(P)-dependent oxidoreductase</fullName>
    </recommendedName>
</protein>
<name>A0A6C0AGT6_9ZZZZ</name>
<evidence type="ECO:0000313" key="2">
    <source>
        <dbReference type="EMBL" id="QHS78660.1"/>
    </source>
</evidence>
<dbReference type="Gene3D" id="3.40.50.720">
    <property type="entry name" value="NAD(P)-binding Rossmann-like Domain"/>
    <property type="match status" value="1"/>
</dbReference>
<dbReference type="PANTHER" id="PTHR43658:SF8">
    <property type="entry name" value="17-BETA-HYDROXYSTEROID DEHYDROGENASE 14-RELATED"/>
    <property type="match status" value="1"/>
</dbReference>
<dbReference type="PROSITE" id="PS00061">
    <property type="entry name" value="ADH_SHORT"/>
    <property type="match status" value="1"/>
</dbReference>
<dbReference type="EMBL" id="MN740601">
    <property type="protein sequence ID" value="QHS78660.1"/>
    <property type="molecule type" value="Genomic_DNA"/>
</dbReference>
<sequence>MKIDSNSVVFITGGQQGLGYASAKHLSSKGAKIFIIDLDENKLKEAANSLISVHRFGGLSPFRSAKPGKSLVKYMVCDVSIPQQVEAAINKCVNEFGKIDVALACAGIATYSCTYNEALNAELDLNICERTMKVNFFGSLHLAKYASKVMSKNVPNERKERGLICLTSSICATEGLSASTPYSCSKAAINGMVLPMCRDLSHLGIRINSINAGTIETNMQIQGIKDGYGVDDPEQIKKFQKDFIDRYYPPDTYNNIGQGTPEDFAKFVESIIVNPFLNGAVLRMDGGMRM</sequence>
<keyword evidence="1" id="KW-0560">Oxidoreductase</keyword>
<accession>A0A6C0AGT6</accession>
<dbReference type="InterPro" id="IPR036291">
    <property type="entry name" value="NAD(P)-bd_dom_sf"/>
</dbReference>
<reference evidence="2" key="1">
    <citation type="journal article" date="2020" name="Nature">
        <title>Giant virus diversity and host interactions through global metagenomics.</title>
        <authorList>
            <person name="Schulz F."/>
            <person name="Roux S."/>
            <person name="Paez-Espino D."/>
            <person name="Jungbluth S."/>
            <person name="Walsh D.A."/>
            <person name="Denef V.J."/>
            <person name="McMahon K.D."/>
            <person name="Konstantinidis K.T."/>
            <person name="Eloe-Fadrosh E.A."/>
            <person name="Kyrpides N.C."/>
            <person name="Woyke T."/>
        </authorList>
    </citation>
    <scope>NUCLEOTIDE SEQUENCE</scope>
    <source>
        <strain evidence="2">GVMAG-S-1024976-23</strain>
    </source>
</reference>
<dbReference type="GO" id="GO:0016491">
    <property type="term" value="F:oxidoreductase activity"/>
    <property type="evidence" value="ECO:0007669"/>
    <property type="project" value="UniProtKB-KW"/>
</dbReference>
<dbReference type="PRINTS" id="PR00081">
    <property type="entry name" value="GDHRDH"/>
</dbReference>
<dbReference type="InterPro" id="IPR002347">
    <property type="entry name" value="SDR_fam"/>
</dbReference>
<organism evidence="2">
    <name type="scientific">viral metagenome</name>
    <dbReference type="NCBI Taxonomy" id="1070528"/>
    <lineage>
        <taxon>unclassified sequences</taxon>
        <taxon>metagenomes</taxon>
        <taxon>organismal metagenomes</taxon>
    </lineage>
</organism>
<dbReference type="InterPro" id="IPR020904">
    <property type="entry name" value="Sc_DH/Rdtase_CS"/>
</dbReference>
<dbReference type="SUPFAM" id="SSF51735">
    <property type="entry name" value="NAD(P)-binding Rossmann-fold domains"/>
    <property type="match status" value="1"/>
</dbReference>
<dbReference type="PANTHER" id="PTHR43658">
    <property type="entry name" value="SHORT-CHAIN DEHYDROGENASE/REDUCTASE"/>
    <property type="match status" value="1"/>
</dbReference>
<evidence type="ECO:0008006" key="3">
    <source>
        <dbReference type="Google" id="ProtNLM"/>
    </source>
</evidence>
<dbReference type="Pfam" id="PF00106">
    <property type="entry name" value="adh_short"/>
    <property type="match status" value="1"/>
</dbReference>
<proteinExistence type="predicted"/>
<evidence type="ECO:0000256" key="1">
    <source>
        <dbReference type="ARBA" id="ARBA00023002"/>
    </source>
</evidence>